<sequence>MIKVGERKYELTRKGQLTDEEIKWLTNELIEWLRLPRTKKNEK</sequence>
<accession>K9WA89</accession>
<dbReference type="EMBL" id="CP003630">
    <property type="protein sequence ID" value="AFZ17138.1"/>
    <property type="molecule type" value="Genomic_DNA"/>
</dbReference>
<dbReference type="KEGG" id="mic:Mic7113_1249"/>
<organism evidence="1 2">
    <name type="scientific">Allocoleopsis franciscana PCC 7113</name>
    <dbReference type="NCBI Taxonomy" id="1173027"/>
    <lineage>
        <taxon>Bacteria</taxon>
        <taxon>Bacillati</taxon>
        <taxon>Cyanobacteriota</taxon>
        <taxon>Cyanophyceae</taxon>
        <taxon>Coleofasciculales</taxon>
        <taxon>Coleofasciculaceae</taxon>
        <taxon>Allocoleopsis</taxon>
        <taxon>Allocoleopsis franciscana</taxon>
    </lineage>
</organism>
<proteinExistence type="predicted"/>
<name>K9WA89_9CYAN</name>
<keyword evidence="2" id="KW-1185">Reference proteome</keyword>
<dbReference type="Proteomes" id="UP000010471">
    <property type="component" value="Chromosome"/>
</dbReference>
<dbReference type="HOGENOM" id="CLU_3236080_0_0_3"/>
<gene>
    <name evidence="1" type="ORF">Mic7113_1249</name>
</gene>
<reference evidence="1 2" key="1">
    <citation type="submission" date="2012-06" db="EMBL/GenBank/DDBJ databases">
        <title>Finished chromosome of genome of Microcoleus sp. PCC 7113.</title>
        <authorList>
            <consortium name="US DOE Joint Genome Institute"/>
            <person name="Gugger M."/>
            <person name="Coursin T."/>
            <person name="Rippka R."/>
            <person name="Tandeau De Marsac N."/>
            <person name="Huntemann M."/>
            <person name="Wei C.-L."/>
            <person name="Han J."/>
            <person name="Detter J.C."/>
            <person name="Han C."/>
            <person name="Tapia R."/>
            <person name="Chen A."/>
            <person name="Kyrpides N."/>
            <person name="Mavromatis K."/>
            <person name="Markowitz V."/>
            <person name="Szeto E."/>
            <person name="Ivanova N."/>
            <person name="Pagani I."/>
            <person name="Pati A."/>
            <person name="Goodwin L."/>
            <person name="Nordberg H.P."/>
            <person name="Cantor M.N."/>
            <person name="Hua S.X."/>
            <person name="Woyke T."/>
            <person name="Kerfeld C.A."/>
        </authorList>
    </citation>
    <scope>NUCLEOTIDE SEQUENCE [LARGE SCALE GENOMIC DNA]</scope>
    <source>
        <strain evidence="1 2">PCC 7113</strain>
    </source>
</reference>
<evidence type="ECO:0000313" key="2">
    <source>
        <dbReference type="Proteomes" id="UP000010471"/>
    </source>
</evidence>
<evidence type="ECO:0000313" key="1">
    <source>
        <dbReference type="EMBL" id="AFZ17138.1"/>
    </source>
</evidence>
<protein>
    <submittedName>
        <fullName evidence="1">Uncharacterized protein</fullName>
    </submittedName>
</protein>
<dbReference type="AlphaFoldDB" id="K9WA89"/>